<gene>
    <name evidence="3" type="ORF">IFM89_004569</name>
</gene>
<dbReference type="AlphaFoldDB" id="A0A835H1D1"/>
<organism evidence="3 4">
    <name type="scientific">Coptis chinensis</name>
    <dbReference type="NCBI Taxonomy" id="261450"/>
    <lineage>
        <taxon>Eukaryota</taxon>
        <taxon>Viridiplantae</taxon>
        <taxon>Streptophyta</taxon>
        <taxon>Embryophyta</taxon>
        <taxon>Tracheophyta</taxon>
        <taxon>Spermatophyta</taxon>
        <taxon>Magnoliopsida</taxon>
        <taxon>Ranunculales</taxon>
        <taxon>Ranunculaceae</taxon>
        <taxon>Coptidoideae</taxon>
        <taxon>Coptis</taxon>
    </lineage>
</organism>
<evidence type="ECO:0000256" key="1">
    <source>
        <dbReference type="PROSITE-ProRule" id="PRU00176"/>
    </source>
</evidence>
<proteinExistence type="predicted"/>
<dbReference type="InterPro" id="IPR012677">
    <property type="entry name" value="Nucleotide-bd_a/b_plait_sf"/>
</dbReference>
<feature type="domain" description="RRM" evidence="2">
    <location>
        <begin position="434"/>
        <end position="499"/>
    </location>
</feature>
<dbReference type="InterPro" id="IPR000504">
    <property type="entry name" value="RRM_dom"/>
</dbReference>
<comment type="caution">
    <text evidence="3">The sequence shown here is derived from an EMBL/GenBank/DDBJ whole genome shotgun (WGS) entry which is preliminary data.</text>
</comment>
<evidence type="ECO:0000259" key="2">
    <source>
        <dbReference type="PROSITE" id="PS50102"/>
    </source>
</evidence>
<sequence>MKKRSPRNSLRLSPTLLLGSTILLKQKKKKKKKKKKGNSVRLSSTGLTISTKQKKNKKKEEISICFLILTASHKYRWYEIDPNFTTSSNTVDPTKLCRPSVYYGDISIHDYPFFFSSATFDSKIYLIGGNEKETNALWAPSTLYIPSSSVNIVDTRYSSTQNLHLTVGTRMYGGKSNSVTVEFGGKIFVIGSSFCEQVHAQPWAEVYDPEKEEWEDLPCPSDRVVSSTSVFGRPNYVVYEKKNKLLILYRGVGMCSFDLVTKSWEYGLKMPRYISKKFICHGRHVIVNDVLYMFCKETVALYAYDFEKGGQDLIKVPGLESATRSVRPFDCGVGQSHLFHLGNQKLCLVWPFRFYSGFRIICLKFHVVEDGVDKEGRPCLRAIVDQSDYYFIEHANDIMECFPIQRAAHSDTGPPMDTTVPKTTGTSQVRRHARRVYVDGFSSQTDVQAITIFFNSRISGSRDPGAVLHVYLNKQKSFAIVELRSEEEAIAALELDCKLFKEWRGVLQLTCTCFRRDHLWSSMCAGPRAVVSIGERGMVWSAAANVYLL</sequence>
<reference evidence="3 4" key="1">
    <citation type="submission" date="2020-10" db="EMBL/GenBank/DDBJ databases">
        <title>The Coptis chinensis genome and diversification of protoberbering-type alkaloids.</title>
        <authorList>
            <person name="Wang B."/>
            <person name="Shu S."/>
            <person name="Song C."/>
            <person name="Liu Y."/>
        </authorList>
    </citation>
    <scope>NUCLEOTIDE SEQUENCE [LARGE SCALE GENOMIC DNA]</scope>
    <source>
        <strain evidence="3">HL-2020</strain>
        <tissue evidence="3">Leaf</tissue>
    </source>
</reference>
<dbReference type="PROSITE" id="PS50102">
    <property type="entry name" value="RRM"/>
    <property type="match status" value="1"/>
</dbReference>
<name>A0A835H1D1_9MAGN</name>
<dbReference type="PANTHER" id="PTHR24414">
    <property type="entry name" value="F-BOX/KELCH-REPEAT PROTEIN SKIP4"/>
    <property type="match status" value="1"/>
</dbReference>
<evidence type="ECO:0000313" key="3">
    <source>
        <dbReference type="EMBL" id="KAF9591515.1"/>
    </source>
</evidence>
<protein>
    <recommendedName>
        <fullName evidence="2">RRM domain-containing protein</fullName>
    </recommendedName>
</protein>
<dbReference type="Proteomes" id="UP000631114">
    <property type="component" value="Unassembled WGS sequence"/>
</dbReference>
<dbReference type="InterPro" id="IPR035979">
    <property type="entry name" value="RBD_domain_sf"/>
</dbReference>
<dbReference type="OrthoDB" id="1056391at2759"/>
<dbReference type="SUPFAM" id="SSF117281">
    <property type="entry name" value="Kelch motif"/>
    <property type="match status" value="1"/>
</dbReference>
<keyword evidence="4" id="KW-1185">Reference proteome</keyword>
<dbReference type="InterPro" id="IPR050354">
    <property type="entry name" value="F-box/kelch-repeat_ARATH"/>
</dbReference>
<keyword evidence="1" id="KW-0694">RNA-binding</keyword>
<dbReference type="EMBL" id="JADFTS010000008">
    <property type="protein sequence ID" value="KAF9591515.1"/>
    <property type="molecule type" value="Genomic_DNA"/>
</dbReference>
<dbReference type="InterPro" id="IPR015915">
    <property type="entry name" value="Kelch-typ_b-propeller"/>
</dbReference>
<dbReference type="Gene3D" id="3.30.70.330">
    <property type="match status" value="1"/>
</dbReference>
<dbReference type="GO" id="GO:0003723">
    <property type="term" value="F:RNA binding"/>
    <property type="evidence" value="ECO:0007669"/>
    <property type="project" value="UniProtKB-UniRule"/>
</dbReference>
<accession>A0A835H1D1</accession>
<dbReference type="SUPFAM" id="SSF54928">
    <property type="entry name" value="RNA-binding domain, RBD"/>
    <property type="match status" value="1"/>
</dbReference>
<dbReference type="Gene3D" id="2.120.10.80">
    <property type="entry name" value="Kelch-type beta propeller"/>
    <property type="match status" value="1"/>
</dbReference>
<evidence type="ECO:0000313" key="4">
    <source>
        <dbReference type="Proteomes" id="UP000631114"/>
    </source>
</evidence>
<dbReference type="PANTHER" id="PTHR24414:SF199">
    <property type="entry name" value="F-BOX_KELCH-REPEAT PROTEIN SKIP6-LIKE"/>
    <property type="match status" value="1"/>
</dbReference>